<keyword evidence="2" id="KW-1185">Reference proteome</keyword>
<name>A0ABM7TF55_9CLOT</name>
<protein>
    <submittedName>
        <fullName evidence="1">Uncharacterized protein</fullName>
    </submittedName>
</protein>
<accession>A0ABM7TF55</accession>
<evidence type="ECO:0000313" key="1">
    <source>
        <dbReference type="EMBL" id="BCZ47454.1"/>
    </source>
</evidence>
<dbReference type="EMBL" id="AP024849">
    <property type="protein sequence ID" value="BCZ47454.1"/>
    <property type="molecule type" value="Genomic_DNA"/>
</dbReference>
<dbReference type="Proteomes" id="UP000824633">
    <property type="component" value="Chromosome"/>
</dbReference>
<sequence length="161" mass="18851">MYMNELIERINNIKWDVVGKNNSEVEADFGYEYLRRLAKFFKEESIMPIKPVMANIAKLLGDVEEEIVISDYLSPEAVEFAGEGMSKNILKYYIQLARYADKNPNVDKYLSIYDPLIKLLERGGKYVLSINELDIVNVARYPLRQWYERFVAKEPINIDQL</sequence>
<reference evidence="2" key="1">
    <citation type="submission" date="2021-07" db="EMBL/GenBank/DDBJ databases">
        <title>Complete genome sequencing of a Clostridium isolate.</title>
        <authorList>
            <person name="Ueki A."/>
            <person name="Tonouchi A."/>
        </authorList>
    </citation>
    <scope>NUCLEOTIDE SEQUENCE [LARGE SCALE GENOMIC DNA]</scope>
    <source>
        <strain evidence="2">C5S11</strain>
    </source>
</reference>
<proteinExistence type="predicted"/>
<gene>
    <name evidence="1" type="ORF">psyc5s11_35210</name>
</gene>
<evidence type="ECO:0000313" key="2">
    <source>
        <dbReference type="Proteomes" id="UP000824633"/>
    </source>
</evidence>
<organism evidence="1 2">
    <name type="scientific">Clostridium gelidum</name>
    <dbReference type="NCBI Taxonomy" id="704125"/>
    <lineage>
        <taxon>Bacteria</taxon>
        <taxon>Bacillati</taxon>
        <taxon>Bacillota</taxon>
        <taxon>Clostridia</taxon>
        <taxon>Eubacteriales</taxon>
        <taxon>Clostridiaceae</taxon>
        <taxon>Clostridium</taxon>
    </lineage>
</organism>